<feature type="region of interest" description="Disordered" evidence="1">
    <location>
        <begin position="83"/>
        <end position="108"/>
    </location>
</feature>
<protein>
    <submittedName>
        <fullName evidence="2">Uncharacterized protein</fullName>
    </submittedName>
</protein>
<evidence type="ECO:0000313" key="3">
    <source>
        <dbReference type="Proteomes" id="UP000299102"/>
    </source>
</evidence>
<name>A0A4C1WPR9_EUMVA</name>
<sequence>MEYLRTNFAPYTDDLEYESAGQERLCSESSDYFPIQLVYDYTRNLTAEDQIFHDPNWIHGDWIDQSENWQPSAENVFLVKEEPDSTENGCSVSTNDEGTHVRPVEFNK</sequence>
<reference evidence="2 3" key="1">
    <citation type="journal article" date="2019" name="Commun. Biol.">
        <title>The bagworm genome reveals a unique fibroin gene that provides high tensile strength.</title>
        <authorList>
            <person name="Kono N."/>
            <person name="Nakamura H."/>
            <person name="Ohtoshi R."/>
            <person name="Tomita M."/>
            <person name="Numata K."/>
            <person name="Arakawa K."/>
        </authorList>
    </citation>
    <scope>NUCLEOTIDE SEQUENCE [LARGE SCALE GENOMIC DNA]</scope>
</reference>
<dbReference type="Proteomes" id="UP000299102">
    <property type="component" value="Unassembled WGS sequence"/>
</dbReference>
<dbReference type="EMBL" id="BGZK01000620">
    <property type="protein sequence ID" value="GBP53281.1"/>
    <property type="molecule type" value="Genomic_DNA"/>
</dbReference>
<evidence type="ECO:0000313" key="2">
    <source>
        <dbReference type="EMBL" id="GBP53281.1"/>
    </source>
</evidence>
<accession>A0A4C1WPR9</accession>
<comment type="caution">
    <text evidence="2">The sequence shown here is derived from an EMBL/GenBank/DDBJ whole genome shotgun (WGS) entry which is preliminary data.</text>
</comment>
<keyword evidence="3" id="KW-1185">Reference proteome</keyword>
<gene>
    <name evidence="2" type="ORF">EVAR_44282_1</name>
</gene>
<evidence type="ECO:0000256" key="1">
    <source>
        <dbReference type="SAM" id="MobiDB-lite"/>
    </source>
</evidence>
<organism evidence="2 3">
    <name type="scientific">Eumeta variegata</name>
    <name type="common">Bagworm moth</name>
    <name type="synonym">Eumeta japonica</name>
    <dbReference type="NCBI Taxonomy" id="151549"/>
    <lineage>
        <taxon>Eukaryota</taxon>
        <taxon>Metazoa</taxon>
        <taxon>Ecdysozoa</taxon>
        <taxon>Arthropoda</taxon>
        <taxon>Hexapoda</taxon>
        <taxon>Insecta</taxon>
        <taxon>Pterygota</taxon>
        <taxon>Neoptera</taxon>
        <taxon>Endopterygota</taxon>
        <taxon>Lepidoptera</taxon>
        <taxon>Glossata</taxon>
        <taxon>Ditrysia</taxon>
        <taxon>Tineoidea</taxon>
        <taxon>Psychidae</taxon>
        <taxon>Oiketicinae</taxon>
        <taxon>Eumeta</taxon>
    </lineage>
</organism>
<dbReference type="AlphaFoldDB" id="A0A4C1WPR9"/>
<proteinExistence type="predicted"/>
<feature type="compositionally biased region" description="Basic and acidic residues" evidence="1">
    <location>
        <begin position="97"/>
        <end position="108"/>
    </location>
</feature>
<feature type="compositionally biased region" description="Polar residues" evidence="1">
    <location>
        <begin position="86"/>
        <end position="96"/>
    </location>
</feature>